<dbReference type="Pfam" id="PF18765">
    <property type="entry name" value="Polbeta"/>
    <property type="match status" value="1"/>
</dbReference>
<gene>
    <name evidence="2" type="ORF">MELA_01120</name>
</gene>
<dbReference type="Proteomes" id="UP000334340">
    <property type="component" value="Unassembled WGS sequence"/>
</dbReference>
<protein>
    <submittedName>
        <fullName evidence="2">DNA polymerase III subunit beta</fullName>
    </submittedName>
</protein>
<proteinExistence type="predicted"/>
<organism evidence="2 3">
    <name type="scientific">Candidatus Methylomirabilis lanthanidiphila</name>
    <dbReference type="NCBI Taxonomy" id="2211376"/>
    <lineage>
        <taxon>Bacteria</taxon>
        <taxon>Candidatus Methylomirabilota</taxon>
        <taxon>Candidatus Methylomirabilia</taxon>
        <taxon>Candidatus Methylomirabilales</taxon>
        <taxon>Candidatus Methylomirabilaceae</taxon>
        <taxon>Candidatus Methylomirabilis</taxon>
    </lineage>
</organism>
<reference evidence="2 3" key="1">
    <citation type="submission" date="2019-07" db="EMBL/GenBank/DDBJ databases">
        <authorList>
            <person name="Cremers G."/>
        </authorList>
    </citation>
    <scope>NUCLEOTIDE SEQUENCE [LARGE SCALE GENOMIC DNA]</scope>
</reference>
<dbReference type="InterPro" id="IPR007842">
    <property type="entry name" value="HEPN_dom"/>
</dbReference>
<dbReference type="SMART" id="SM00748">
    <property type="entry name" value="HEPN"/>
    <property type="match status" value="1"/>
</dbReference>
<dbReference type="SUPFAM" id="SSF81593">
    <property type="entry name" value="Nucleotidyltransferase substrate binding subunit/domain"/>
    <property type="match status" value="1"/>
</dbReference>
<evidence type="ECO:0000313" key="2">
    <source>
        <dbReference type="EMBL" id="VUZ84746.1"/>
    </source>
</evidence>
<feature type="domain" description="HEPN" evidence="1">
    <location>
        <begin position="115"/>
        <end position="225"/>
    </location>
</feature>
<evidence type="ECO:0000313" key="3">
    <source>
        <dbReference type="Proteomes" id="UP000334340"/>
    </source>
</evidence>
<dbReference type="SUPFAM" id="SSF81301">
    <property type="entry name" value="Nucleotidyltransferase"/>
    <property type="match status" value="1"/>
</dbReference>
<accession>A0A564ZI01</accession>
<dbReference type="CDD" id="cd05403">
    <property type="entry name" value="NT_KNTase_like"/>
    <property type="match status" value="1"/>
</dbReference>
<name>A0A564ZI01_9BACT</name>
<dbReference type="EMBL" id="CABIKM010000017">
    <property type="protein sequence ID" value="VUZ84746.1"/>
    <property type="molecule type" value="Genomic_DNA"/>
</dbReference>
<dbReference type="Pfam" id="PF05168">
    <property type="entry name" value="HEPN"/>
    <property type="match status" value="1"/>
</dbReference>
<dbReference type="AlphaFoldDB" id="A0A564ZI01"/>
<dbReference type="Gene3D" id="1.20.120.330">
    <property type="entry name" value="Nucleotidyltransferases domain 2"/>
    <property type="match status" value="1"/>
</dbReference>
<dbReference type="Gene3D" id="3.30.460.10">
    <property type="entry name" value="Beta Polymerase, domain 2"/>
    <property type="match status" value="1"/>
</dbReference>
<keyword evidence="3" id="KW-1185">Reference proteome</keyword>
<dbReference type="InterPro" id="IPR041633">
    <property type="entry name" value="Polbeta"/>
</dbReference>
<sequence length="239" mass="26792">MEDQGEMLTDLDGVVERLIAAYDPERIILFGSHAAGRAQEGSDFDLLILKESDREPLDRQIEVERILSDRLVPLDLFVYTPQEVWALYAAGSPFLEEVLGRGRVLYMRKATGAWIAEARDELESAAILFDHHKYRGVCLHSQQTVEKCLKALLLEKARPLTRTHDIVELLNLVTAEGWTVSVPMDEAVFLNSVYRGCYPTERGLLPHGEPGEKDAHRALQAAKTLMQRVDELLGKSGAP</sequence>
<dbReference type="InterPro" id="IPR043519">
    <property type="entry name" value="NT_sf"/>
</dbReference>
<dbReference type="PROSITE" id="PS50910">
    <property type="entry name" value="HEPN"/>
    <property type="match status" value="1"/>
</dbReference>
<evidence type="ECO:0000259" key="1">
    <source>
        <dbReference type="PROSITE" id="PS50910"/>
    </source>
</evidence>